<comment type="caution">
    <text evidence="1">The sequence shown here is derived from an EMBL/GenBank/DDBJ whole genome shotgun (WGS) entry which is preliminary data.</text>
</comment>
<accession>A0A2U1CSM2</accession>
<proteinExistence type="predicted"/>
<dbReference type="EMBL" id="QEKO01000001">
    <property type="protein sequence ID" value="PVY68834.1"/>
    <property type="molecule type" value="Genomic_DNA"/>
</dbReference>
<dbReference type="Proteomes" id="UP000246145">
    <property type="component" value="Unassembled WGS sequence"/>
</dbReference>
<organism evidence="1 2">
    <name type="scientific">Pusillimonas noertemannii</name>
    <dbReference type="NCBI Taxonomy" id="305977"/>
    <lineage>
        <taxon>Bacteria</taxon>
        <taxon>Pseudomonadati</taxon>
        <taxon>Pseudomonadota</taxon>
        <taxon>Betaproteobacteria</taxon>
        <taxon>Burkholderiales</taxon>
        <taxon>Alcaligenaceae</taxon>
        <taxon>Pusillimonas</taxon>
    </lineage>
</organism>
<dbReference type="AlphaFoldDB" id="A0A2U1CSM2"/>
<dbReference type="OrthoDB" id="47198at2"/>
<protein>
    <submittedName>
        <fullName evidence="1">Uncharacterized protein</fullName>
    </submittedName>
</protein>
<sequence>MPHFILDNGRLPNGDYDVHNRTAGCAFMPHSANQISLDLHSSCESAMAKARQLRPSWHRINGCQWCCLACHAP</sequence>
<evidence type="ECO:0000313" key="2">
    <source>
        <dbReference type="Proteomes" id="UP000246145"/>
    </source>
</evidence>
<evidence type="ECO:0000313" key="1">
    <source>
        <dbReference type="EMBL" id="PVY68834.1"/>
    </source>
</evidence>
<name>A0A2U1CSM2_9BURK</name>
<reference evidence="1 2" key="1">
    <citation type="submission" date="2018-04" db="EMBL/GenBank/DDBJ databases">
        <title>Genomic Encyclopedia of Type Strains, Phase IV (KMG-IV): sequencing the most valuable type-strain genomes for metagenomic binning, comparative biology and taxonomic classification.</title>
        <authorList>
            <person name="Goeker M."/>
        </authorList>
    </citation>
    <scope>NUCLEOTIDE SEQUENCE [LARGE SCALE GENOMIC DNA]</scope>
    <source>
        <strain evidence="1 2">DSM 10065</strain>
    </source>
</reference>
<gene>
    <name evidence="1" type="ORF">C7440_1247</name>
</gene>
<keyword evidence="2" id="KW-1185">Reference proteome</keyword>